<dbReference type="CDD" id="cd18774">
    <property type="entry name" value="PDC2_HK_sensor"/>
    <property type="match status" value="1"/>
</dbReference>
<keyword evidence="1" id="KW-1133">Transmembrane helix</keyword>
<comment type="caution">
    <text evidence="2">The sequence shown here is derived from an EMBL/GenBank/DDBJ whole genome shotgun (WGS) entry which is preliminary data.</text>
</comment>
<accession>A0A4V6I259</accession>
<dbReference type="AlphaFoldDB" id="A0A4V6I259"/>
<keyword evidence="1" id="KW-0812">Transmembrane</keyword>
<evidence type="ECO:0000313" key="3">
    <source>
        <dbReference type="Proteomes" id="UP000029733"/>
    </source>
</evidence>
<dbReference type="Gene3D" id="6.10.340.10">
    <property type="match status" value="1"/>
</dbReference>
<name>A0A4V6I259_9HELI</name>
<reference evidence="2 3" key="1">
    <citation type="journal article" date="2014" name="Genome Announc.">
        <title>Draft genome sequences of eight enterohepatic helicobacter species isolated from both laboratory and wild rodents.</title>
        <authorList>
            <person name="Sheh A."/>
            <person name="Shen Z."/>
            <person name="Fox J.G."/>
        </authorList>
    </citation>
    <scope>NUCLEOTIDE SEQUENCE [LARGE SCALE GENOMIC DNA]</scope>
    <source>
        <strain evidence="2 3">MIT 09-6949</strain>
    </source>
</reference>
<dbReference type="EMBL" id="JRPR02000014">
    <property type="protein sequence ID" value="TLD94892.1"/>
    <property type="molecule type" value="Genomic_DNA"/>
</dbReference>
<sequence>MNLVIAIVVLVCIAIMAFVVIAQTRAVLDKEAKSLLYNAAERHANNIAPIFDESFALLENTQGVISNFLQAGVAIESKAIDGSLFSLLDTSNWAKYAFVYMFELEGGKPDELFTKNGRSGYLRLYRDDEPSRVGGVRKVKPDAVVLDFPAAKKALDEKRSIFGVPFEVTLEGEIFHAVNAVVPLLNGDKLVGMVGLSINLDAIANGIVLNKQNSVFKDDFISILSPGGVYAASDNMEHFGKKIADVNQSASVKQIIDAQDNHQSGIFQYENRYGQEAIGGVSTFEVWRNTGTFWSVLVSAPQDSVYAPLQEISTTIVISILVTFIVIVLIISIFINRTLVMRLQHISHTLFEFFNYLNHKTNTPPQPLKIIAQDELGQMGSAINQNIEQTNKNLDQDTKAIEQSAQTAKEIESG</sequence>
<gene>
    <name evidence="2" type="ORF">LS71_008920</name>
</gene>
<proteinExistence type="predicted"/>
<dbReference type="Gene3D" id="3.30.450.20">
    <property type="entry name" value="PAS domain"/>
    <property type="match status" value="1"/>
</dbReference>
<evidence type="ECO:0000313" key="2">
    <source>
        <dbReference type="EMBL" id="TLD94892.1"/>
    </source>
</evidence>
<dbReference type="Proteomes" id="UP000029733">
    <property type="component" value="Unassembled WGS sequence"/>
</dbReference>
<feature type="non-terminal residue" evidence="2">
    <location>
        <position position="414"/>
    </location>
</feature>
<protein>
    <submittedName>
        <fullName evidence="2">Methyl-accepting chemotaxis protein</fullName>
    </submittedName>
</protein>
<feature type="transmembrane region" description="Helical" evidence="1">
    <location>
        <begin position="316"/>
        <end position="335"/>
    </location>
</feature>
<keyword evidence="1" id="KW-0472">Membrane</keyword>
<evidence type="ECO:0000256" key="1">
    <source>
        <dbReference type="SAM" id="Phobius"/>
    </source>
</evidence>
<organism evidence="2 3">
    <name type="scientific">Helicobacter jaachi</name>
    <dbReference type="NCBI Taxonomy" id="1677920"/>
    <lineage>
        <taxon>Bacteria</taxon>
        <taxon>Pseudomonadati</taxon>
        <taxon>Campylobacterota</taxon>
        <taxon>Epsilonproteobacteria</taxon>
        <taxon>Campylobacterales</taxon>
        <taxon>Helicobacteraceae</taxon>
        <taxon>Helicobacter</taxon>
    </lineage>
</organism>
<dbReference type="STRING" id="1677920.LS71_09015"/>
<keyword evidence="3" id="KW-1185">Reference proteome</keyword>